<dbReference type="eggNOG" id="COG0745">
    <property type="taxonomic scope" value="Bacteria"/>
</dbReference>
<dbReference type="AlphaFoldDB" id="E3CZ22"/>
<dbReference type="PANTHER" id="PTHR45339:SF1">
    <property type="entry name" value="HYBRID SIGNAL TRANSDUCTION HISTIDINE KINASE J"/>
    <property type="match status" value="1"/>
</dbReference>
<evidence type="ECO:0000313" key="5">
    <source>
        <dbReference type="EMBL" id="EFQ22795.1"/>
    </source>
</evidence>
<dbReference type="Pfam" id="PF00072">
    <property type="entry name" value="Response_reg"/>
    <property type="match status" value="1"/>
</dbReference>
<dbReference type="Gene3D" id="3.40.50.2300">
    <property type="match status" value="1"/>
</dbReference>
<organism evidence="5 6">
    <name type="scientific">Aminomonas paucivorans DSM 12260</name>
    <dbReference type="NCBI Taxonomy" id="584708"/>
    <lineage>
        <taxon>Bacteria</taxon>
        <taxon>Thermotogati</taxon>
        <taxon>Synergistota</taxon>
        <taxon>Synergistia</taxon>
        <taxon>Synergistales</taxon>
        <taxon>Synergistaceae</taxon>
        <taxon>Aminomonas</taxon>
    </lineage>
</organism>
<dbReference type="HOGENOM" id="CLU_000445_69_12_0"/>
<dbReference type="InterPro" id="IPR001789">
    <property type="entry name" value="Sig_transdc_resp-reg_receiver"/>
</dbReference>
<protein>
    <submittedName>
        <fullName evidence="5">Response regulator receiver protein</fullName>
    </submittedName>
</protein>
<dbReference type="OrthoDB" id="9797769at2"/>
<evidence type="ECO:0000256" key="1">
    <source>
        <dbReference type="ARBA" id="ARBA00022553"/>
    </source>
</evidence>
<feature type="modified residue" description="4-aspartylphosphate" evidence="3">
    <location>
        <position position="55"/>
    </location>
</feature>
<dbReference type="GO" id="GO:0000160">
    <property type="term" value="P:phosphorelay signal transduction system"/>
    <property type="evidence" value="ECO:0007669"/>
    <property type="project" value="UniProtKB-KW"/>
</dbReference>
<dbReference type="STRING" id="584708.Apau_0360"/>
<evidence type="ECO:0000313" key="6">
    <source>
        <dbReference type="Proteomes" id="UP000005096"/>
    </source>
</evidence>
<dbReference type="PROSITE" id="PS50110">
    <property type="entry name" value="RESPONSE_REGULATORY"/>
    <property type="match status" value="1"/>
</dbReference>
<proteinExistence type="predicted"/>
<gene>
    <name evidence="5" type="ORF">Apau_0360</name>
</gene>
<evidence type="ECO:0000259" key="4">
    <source>
        <dbReference type="PROSITE" id="PS50110"/>
    </source>
</evidence>
<keyword evidence="2" id="KW-0902">Two-component regulatory system</keyword>
<feature type="domain" description="Response regulatory" evidence="4">
    <location>
        <begin position="2"/>
        <end position="125"/>
    </location>
</feature>
<dbReference type="PaxDb" id="584708-Apau_0360"/>
<evidence type="ECO:0000256" key="3">
    <source>
        <dbReference type="PROSITE-ProRule" id="PRU00169"/>
    </source>
</evidence>
<dbReference type="RefSeq" id="WP_006299942.1">
    <property type="nucleotide sequence ID" value="NZ_CM001022.1"/>
</dbReference>
<name>E3CZ22_9BACT</name>
<evidence type="ECO:0000256" key="2">
    <source>
        <dbReference type="ARBA" id="ARBA00023012"/>
    </source>
</evidence>
<dbReference type="EMBL" id="CM001022">
    <property type="protein sequence ID" value="EFQ22795.1"/>
    <property type="molecule type" value="Genomic_DNA"/>
</dbReference>
<sequence>MRILVAEDDYASRRLFLAFLAPLGPCEAVENGLDAVEAFEAALEEGSPFEGVCLDLMMPGMDGRQVLVAIRRLERQRGLSPVPVVLVSALGEEEAFRMVEGEEGVFCLSKPVDQGALLSLFSRRSF</sequence>
<dbReference type="CDD" id="cd17546">
    <property type="entry name" value="REC_hyHK_CKI1_RcsC-like"/>
    <property type="match status" value="1"/>
</dbReference>
<keyword evidence="6" id="KW-1185">Reference proteome</keyword>
<dbReference type="PANTHER" id="PTHR45339">
    <property type="entry name" value="HYBRID SIGNAL TRANSDUCTION HISTIDINE KINASE J"/>
    <property type="match status" value="1"/>
</dbReference>
<dbReference type="Proteomes" id="UP000005096">
    <property type="component" value="Chromosome"/>
</dbReference>
<dbReference type="SMART" id="SM00448">
    <property type="entry name" value="REC"/>
    <property type="match status" value="1"/>
</dbReference>
<dbReference type="SUPFAM" id="SSF52172">
    <property type="entry name" value="CheY-like"/>
    <property type="match status" value="1"/>
</dbReference>
<keyword evidence="1 3" id="KW-0597">Phosphoprotein</keyword>
<accession>E3CZ22</accession>
<reference evidence="5 6" key="1">
    <citation type="journal article" date="2010" name="Stand. Genomic Sci.">
        <title>Non-contiguous finished genome sequence of Aminomonas paucivorans type strain (GLU-3).</title>
        <authorList>
            <person name="Pitluck S."/>
            <person name="Yasawong M."/>
            <person name="Held B."/>
            <person name="Lapidus A."/>
            <person name="Nolan M."/>
            <person name="Copeland A."/>
            <person name="Lucas S."/>
            <person name="Del Rio T.G."/>
            <person name="Tice H."/>
            <person name="Cheng J.F."/>
            <person name="Chertkov O."/>
            <person name="Goodwin L."/>
            <person name="Tapia R."/>
            <person name="Han C."/>
            <person name="Liolios K."/>
            <person name="Ivanova N."/>
            <person name="Mavromatis K."/>
            <person name="Ovchinnikova G."/>
            <person name="Pati A."/>
            <person name="Chen A."/>
            <person name="Palaniappan K."/>
            <person name="Land M."/>
            <person name="Hauser L."/>
            <person name="Chang Y.J."/>
            <person name="Jeffries C.D."/>
            <person name="Pukall R."/>
            <person name="Spring S."/>
            <person name="Rohde M."/>
            <person name="Sikorski J."/>
            <person name="Goker M."/>
            <person name="Woyke T."/>
            <person name="Bristow J."/>
            <person name="Eisen J.A."/>
            <person name="Markowitz V."/>
            <person name="Hugenholtz P."/>
            <person name="Kyrpides N.C."/>
            <person name="Klenk H.P."/>
        </authorList>
    </citation>
    <scope>NUCLEOTIDE SEQUENCE [LARGE SCALE GENOMIC DNA]</scope>
    <source>
        <strain evidence="5 6">DSM 12260</strain>
    </source>
</reference>
<dbReference type="InterPro" id="IPR011006">
    <property type="entry name" value="CheY-like_superfamily"/>
</dbReference>